<reference evidence="4 5" key="1">
    <citation type="submission" date="2011-12" db="EMBL/GenBank/DDBJ databases">
        <title>Whole genome shotgun sequence of Arthrobacter globiformis NBRC 12137.</title>
        <authorList>
            <person name="Miyazawa S."/>
            <person name="Hosoyama A."/>
            <person name="Tsuchikane K."/>
            <person name="Katsumata H."/>
            <person name="Yamazaki S."/>
            <person name="Fujita N."/>
        </authorList>
    </citation>
    <scope>NUCLEOTIDE SEQUENCE [LARGE SCALE GENOMIC DNA]</scope>
    <source>
        <strain evidence="4 5">NBRC 12137</strain>
    </source>
</reference>
<keyword evidence="2" id="KW-0472">Membrane</keyword>
<dbReference type="STRING" id="1077972.ARGLB_008_01350"/>
<dbReference type="NCBIfam" id="NF041390">
    <property type="entry name" value="TadE_Rv3655c"/>
    <property type="match status" value="1"/>
</dbReference>
<comment type="caution">
    <text evidence="4">The sequence shown here is derived from an EMBL/GenBank/DDBJ whole genome shotgun (WGS) entry which is preliminary data.</text>
</comment>
<dbReference type="eggNOG" id="ENOG5033A2X">
    <property type="taxonomic scope" value="Bacteria"/>
</dbReference>
<evidence type="ECO:0000259" key="3">
    <source>
        <dbReference type="Pfam" id="PF07811"/>
    </source>
</evidence>
<dbReference type="InterPro" id="IPR012495">
    <property type="entry name" value="TadE-like_dom"/>
</dbReference>
<dbReference type="Pfam" id="PF07811">
    <property type="entry name" value="TadE"/>
    <property type="match status" value="1"/>
</dbReference>
<keyword evidence="2" id="KW-0812">Transmembrane</keyword>
<dbReference type="AlphaFoldDB" id="H0QH11"/>
<feature type="region of interest" description="Disordered" evidence="1">
    <location>
        <begin position="149"/>
        <end position="180"/>
    </location>
</feature>
<organism evidence="4 5">
    <name type="scientific">Arthrobacter globiformis (strain ATCC 8010 / DSM 20124 / JCM 1332 / NBRC 12137 / NCIMB 8907 / NRRL B-2979 / 168)</name>
    <dbReference type="NCBI Taxonomy" id="1077972"/>
    <lineage>
        <taxon>Bacteria</taxon>
        <taxon>Bacillati</taxon>
        <taxon>Actinomycetota</taxon>
        <taxon>Actinomycetes</taxon>
        <taxon>Micrococcales</taxon>
        <taxon>Micrococcaceae</taxon>
        <taxon>Arthrobacter</taxon>
    </lineage>
</organism>
<dbReference type="InterPro" id="IPR049790">
    <property type="entry name" value="Rv3655c/TadE"/>
</dbReference>
<gene>
    <name evidence="4" type="ORF">ARGLB_008_01350</name>
</gene>
<feature type="region of interest" description="Disordered" evidence="1">
    <location>
        <begin position="1"/>
        <end position="43"/>
    </location>
</feature>
<evidence type="ECO:0000313" key="5">
    <source>
        <dbReference type="Proteomes" id="UP000003828"/>
    </source>
</evidence>
<proteinExistence type="predicted"/>
<keyword evidence="5" id="KW-1185">Reference proteome</keyword>
<accession>H0QH11</accession>
<dbReference type="Proteomes" id="UP000003828">
    <property type="component" value="Unassembled WGS sequence"/>
</dbReference>
<evidence type="ECO:0000256" key="2">
    <source>
        <dbReference type="SAM" id="Phobius"/>
    </source>
</evidence>
<feature type="domain" description="TadE-like" evidence="3">
    <location>
        <begin position="47"/>
        <end position="89"/>
    </location>
</feature>
<protein>
    <recommendedName>
        <fullName evidence="3">TadE-like domain-containing protein</fullName>
    </recommendedName>
</protein>
<feature type="transmembrane region" description="Helical" evidence="2">
    <location>
        <begin position="53"/>
        <end position="75"/>
    </location>
</feature>
<sequence length="180" mass="18129">MKPAPRTPAAAGLESCRQHRNPSADQAGSRGQGKARGSENGHGISRGAVTAEFAVALPAVLLLLAMLLAGSAAGITQLRLEDAARAGARALARGEDPAAVNGIVRKLAGPSASSAVVPGGEWMSVTVSDRASGPLGRMVPWTLTARAEARSETASSAPPPGKLQTAPAGQRYGIPAGRLL</sequence>
<evidence type="ECO:0000256" key="1">
    <source>
        <dbReference type="SAM" id="MobiDB-lite"/>
    </source>
</evidence>
<name>H0QH11_ARTG1</name>
<evidence type="ECO:0000313" key="4">
    <source>
        <dbReference type="EMBL" id="GAB12112.1"/>
    </source>
</evidence>
<dbReference type="EMBL" id="BAEG01000008">
    <property type="protein sequence ID" value="GAB12112.1"/>
    <property type="molecule type" value="Genomic_DNA"/>
</dbReference>
<keyword evidence="2" id="KW-1133">Transmembrane helix</keyword>